<proteinExistence type="predicted"/>
<dbReference type="AlphaFoldDB" id="W4LAC2"/>
<sequence length="86" mass="9424">MALVFIPTMFQNLTNGTAQVRVEGKTLRELLTNLEEVLPGIREHLVPGWAFRDDLVVAIDGEVAIDLTDRVGENSEVHFIPPIAGG</sequence>
<evidence type="ECO:0008006" key="3">
    <source>
        <dbReference type="Google" id="ProtNLM"/>
    </source>
</evidence>
<evidence type="ECO:0000313" key="2">
    <source>
        <dbReference type="Proteomes" id="UP000019141"/>
    </source>
</evidence>
<name>W4LAC2_ENTF1</name>
<evidence type="ECO:0000313" key="1">
    <source>
        <dbReference type="EMBL" id="ETW94266.1"/>
    </source>
</evidence>
<dbReference type="InterPro" id="IPR003749">
    <property type="entry name" value="ThiS/MoaD-like"/>
</dbReference>
<accession>W4LAC2</accession>
<keyword evidence="2" id="KW-1185">Reference proteome</keyword>
<organism evidence="1 2">
    <name type="scientific">Entotheonella factor</name>
    <dbReference type="NCBI Taxonomy" id="1429438"/>
    <lineage>
        <taxon>Bacteria</taxon>
        <taxon>Pseudomonadati</taxon>
        <taxon>Nitrospinota/Tectimicrobiota group</taxon>
        <taxon>Candidatus Tectimicrobiota</taxon>
        <taxon>Candidatus Entotheonellia</taxon>
        <taxon>Candidatus Entotheonellales</taxon>
        <taxon>Candidatus Entotheonellaceae</taxon>
        <taxon>Candidatus Entotheonella</taxon>
    </lineage>
</organism>
<dbReference type="CDD" id="cd17040">
    <property type="entry name" value="Ubl_MoaD_like"/>
    <property type="match status" value="1"/>
</dbReference>
<protein>
    <recommendedName>
        <fullName evidence="3">Molybdenum cofactor biosynthesis protein MoaD</fullName>
    </recommendedName>
</protein>
<comment type="caution">
    <text evidence="1">The sequence shown here is derived from an EMBL/GenBank/DDBJ whole genome shotgun (WGS) entry which is preliminary data.</text>
</comment>
<dbReference type="SUPFAM" id="SSF54285">
    <property type="entry name" value="MoaD/ThiS"/>
    <property type="match status" value="1"/>
</dbReference>
<gene>
    <name evidence="1" type="ORF">ETSY1_35635</name>
</gene>
<reference evidence="1 2" key="1">
    <citation type="journal article" date="2014" name="Nature">
        <title>An environmental bacterial taxon with a large and distinct metabolic repertoire.</title>
        <authorList>
            <person name="Wilson M.C."/>
            <person name="Mori T."/>
            <person name="Ruckert C."/>
            <person name="Uria A.R."/>
            <person name="Helf M.J."/>
            <person name="Takada K."/>
            <person name="Gernert C."/>
            <person name="Steffens U.A."/>
            <person name="Heycke N."/>
            <person name="Schmitt S."/>
            <person name="Rinke C."/>
            <person name="Helfrich E.J."/>
            <person name="Brachmann A.O."/>
            <person name="Gurgui C."/>
            <person name="Wakimoto T."/>
            <person name="Kracht M."/>
            <person name="Crusemann M."/>
            <person name="Hentschel U."/>
            <person name="Abe I."/>
            <person name="Matsunaga S."/>
            <person name="Kalinowski J."/>
            <person name="Takeyama H."/>
            <person name="Piel J."/>
        </authorList>
    </citation>
    <scope>NUCLEOTIDE SEQUENCE [LARGE SCALE GENOMIC DNA]</scope>
    <source>
        <strain evidence="2">TSY1</strain>
    </source>
</reference>
<dbReference type="EMBL" id="AZHW01001091">
    <property type="protein sequence ID" value="ETW94266.1"/>
    <property type="molecule type" value="Genomic_DNA"/>
</dbReference>
<dbReference type="Proteomes" id="UP000019141">
    <property type="component" value="Unassembled WGS sequence"/>
</dbReference>
<dbReference type="HOGENOM" id="CLU_114601_1_0_7"/>
<dbReference type="Pfam" id="PF02597">
    <property type="entry name" value="ThiS"/>
    <property type="match status" value="1"/>
</dbReference>
<dbReference type="InterPro" id="IPR012675">
    <property type="entry name" value="Beta-grasp_dom_sf"/>
</dbReference>
<dbReference type="Gene3D" id="3.10.20.30">
    <property type="match status" value="1"/>
</dbReference>
<dbReference type="InterPro" id="IPR016155">
    <property type="entry name" value="Mopterin_synth/thiamin_S_b"/>
</dbReference>